<name>A0AAV4GMA4_9GAST</name>
<organism evidence="7 8">
    <name type="scientific">Elysia marginata</name>
    <dbReference type="NCBI Taxonomy" id="1093978"/>
    <lineage>
        <taxon>Eukaryota</taxon>
        <taxon>Metazoa</taxon>
        <taxon>Spiralia</taxon>
        <taxon>Lophotrochozoa</taxon>
        <taxon>Mollusca</taxon>
        <taxon>Gastropoda</taxon>
        <taxon>Heterobranchia</taxon>
        <taxon>Euthyneura</taxon>
        <taxon>Panpulmonata</taxon>
        <taxon>Sacoglossa</taxon>
        <taxon>Placobranchoidea</taxon>
        <taxon>Plakobranchidae</taxon>
        <taxon>Elysia</taxon>
    </lineage>
</organism>
<feature type="domain" description="Protein kinase" evidence="6">
    <location>
        <begin position="299"/>
        <end position="555"/>
    </location>
</feature>
<evidence type="ECO:0000256" key="4">
    <source>
        <dbReference type="ARBA" id="ARBA00022840"/>
    </source>
</evidence>
<proteinExistence type="predicted"/>
<dbReference type="InterPro" id="IPR050538">
    <property type="entry name" value="MAP_kinase_kinase_kinase"/>
</dbReference>
<evidence type="ECO:0000313" key="8">
    <source>
        <dbReference type="Proteomes" id="UP000762676"/>
    </source>
</evidence>
<dbReference type="SUPFAM" id="SSF56112">
    <property type="entry name" value="Protein kinase-like (PK-like)"/>
    <property type="match status" value="1"/>
</dbReference>
<dbReference type="EMBL" id="BMAT01005045">
    <property type="protein sequence ID" value="GFR86160.1"/>
    <property type="molecule type" value="Genomic_DNA"/>
</dbReference>
<feature type="compositionally biased region" description="Low complexity" evidence="5">
    <location>
        <begin position="948"/>
        <end position="976"/>
    </location>
</feature>
<sequence>IQKYCDKALGKSTKGPSISNRPDIDCSFGIGEMESMRGPDPLSSGANSSPSFSLSGNPVAPESGSSFSDKPSLPLSGNLGKDHDSFVLKASETVALSPRNNSTSSLPFSSGQSAVTSSSQSTAATVSAANIGGGGKGHRSLSRKGSSRSPAIPQPIEEVSTAAEEGLATAEGEVGQKDTDIREFIYRRYGPKGTDPYDTQPTFGDKKGYESMPQGILHDQEQFFSFGNRAVGVPGIGEVVFGNQRQLRLVAGFWEKKREDCERTHTVPPYQHREEGVILSQYKGLFSILRTRYQKHDQWERVAHLGNGMSGKCHLAKDLMTEFKFCCKKVHLLKYSKEEVNLWSELNHPYIVKLYGVLRHGVKVYIFCEFIDGGSLATCIQEQRHLGQRFSHWAAINYFHQLLKVLSYLQSIHVLHEDIKADNILVRSGCTRIALTDFGTCRRLCDPKELLNKSPVGSPAHWSPEKAASQGHGFPSDLWAAVCVLIHMLSGDPPWMRRFMKSATILNFIIYSREPPLEDVPPNVQPMVRDLIASGLVKDAEKRPRADTLLGHGAFRILENTQPERYYSSLGGVSQAAFLAKAIDTEKGSQILYSAEISAGPYQESAGPTTEAGENRCNDEEVVTKNERSGDDQQEMEEPSEIMPEDNRRAEEETSDSQPENVPKRLNEASTRLLDQNSDAFSAVAQLKEKNISSGKPQQIPDLNALISSLFVPDESKAFYTDDVLDGVEALKQSTFKQQKLEVFIPESSKQNELPNLSIFGMDLYNGSGQDGSLTQKSFLEVATETHYRPSQHIASPGGVESLWSALTSSKHVENVNNTSFNLSSESEDYTSADLFDQGSIAGPETIKNSSTAFEIQTPLNSSNTLLFQSNEKSPYIDYANPLNQPSLSTNLQQRKPYHLRLNLSPTSSGSTLTPLAAGSSLNSNEGGTGATPNKASLRGTLSSHRTPSTGRLSAASSSSRLGGSSTSGSRTSPLPFRFNMPGSSSVLEEQEKRMQILKAEQESLSSSGSEFFNDDQVPAQEDNAPDKTEDGDWQLYLSRIQENIDPSSLEGHGLQIFDEKSMEVVLPVHFMETPVNKRQLVESISGRLSMRYGHFSLLHMDKSPLELSTPLKAHRLLVRQLPGPQKGCLCDSCRSQF</sequence>
<dbReference type="AlphaFoldDB" id="A0AAV4GMA4"/>
<keyword evidence="2" id="KW-0547">Nucleotide-binding</keyword>
<dbReference type="PROSITE" id="PS50011">
    <property type="entry name" value="PROTEIN_KINASE_DOM"/>
    <property type="match status" value="1"/>
</dbReference>
<evidence type="ECO:0000256" key="2">
    <source>
        <dbReference type="ARBA" id="ARBA00022741"/>
    </source>
</evidence>
<dbReference type="PANTHER" id="PTHR48016">
    <property type="entry name" value="MAP KINASE KINASE KINASE SSK2-RELATED-RELATED"/>
    <property type="match status" value="1"/>
</dbReference>
<feature type="compositionally biased region" description="Polar residues" evidence="5">
    <location>
        <begin position="44"/>
        <end position="56"/>
    </location>
</feature>
<evidence type="ECO:0000256" key="1">
    <source>
        <dbReference type="ARBA" id="ARBA00022679"/>
    </source>
</evidence>
<feature type="compositionally biased region" description="Low complexity" evidence="5">
    <location>
        <begin position="902"/>
        <end position="916"/>
    </location>
</feature>
<accession>A0AAV4GMA4</accession>
<dbReference type="Gene3D" id="3.30.200.20">
    <property type="entry name" value="Phosphorylase Kinase, domain 1"/>
    <property type="match status" value="1"/>
</dbReference>
<keyword evidence="8" id="KW-1185">Reference proteome</keyword>
<gene>
    <name evidence="7" type="ORF">ElyMa_002460300</name>
</gene>
<feature type="compositionally biased region" description="Basic and acidic residues" evidence="5">
    <location>
        <begin position="613"/>
        <end position="631"/>
    </location>
</feature>
<dbReference type="GO" id="GO:0005524">
    <property type="term" value="F:ATP binding"/>
    <property type="evidence" value="ECO:0007669"/>
    <property type="project" value="UniProtKB-KW"/>
</dbReference>
<keyword evidence="4" id="KW-0067">ATP-binding</keyword>
<feature type="compositionally biased region" description="Polar residues" evidence="5">
    <location>
        <begin position="920"/>
        <end position="947"/>
    </location>
</feature>
<feature type="compositionally biased region" description="Basic residues" evidence="5">
    <location>
        <begin position="136"/>
        <end position="146"/>
    </location>
</feature>
<dbReference type="GO" id="GO:0004672">
    <property type="term" value="F:protein kinase activity"/>
    <property type="evidence" value="ECO:0007669"/>
    <property type="project" value="InterPro"/>
</dbReference>
<reference evidence="7 8" key="1">
    <citation type="journal article" date="2021" name="Elife">
        <title>Chloroplast acquisition without the gene transfer in kleptoplastic sea slugs, Plakobranchus ocellatus.</title>
        <authorList>
            <person name="Maeda T."/>
            <person name="Takahashi S."/>
            <person name="Yoshida T."/>
            <person name="Shimamura S."/>
            <person name="Takaki Y."/>
            <person name="Nagai Y."/>
            <person name="Toyoda A."/>
            <person name="Suzuki Y."/>
            <person name="Arimoto A."/>
            <person name="Ishii H."/>
            <person name="Satoh N."/>
            <person name="Nishiyama T."/>
            <person name="Hasebe M."/>
            <person name="Maruyama T."/>
            <person name="Minagawa J."/>
            <person name="Obokata J."/>
            <person name="Shigenobu S."/>
        </authorList>
    </citation>
    <scope>NUCLEOTIDE SEQUENCE [LARGE SCALE GENOMIC DNA]</scope>
</reference>
<keyword evidence="1" id="KW-0808">Transferase</keyword>
<dbReference type="InterPro" id="IPR008271">
    <property type="entry name" value="Ser/Thr_kinase_AS"/>
</dbReference>
<keyword evidence="3 7" id="KW-0418">Kinase</keyword>
<feature type="region of interest" description="Disordered" evidence="5">
    <location>
        <begin position="902"/>
        <end position="1030"/>
    </location>
</feature>
<dbReference type="PANTHER" id="PTHR48016:SF9">
    <property type="entry name" value="MITOGEN-ACTIVATED PROTEIN KINASE KINASE KINASE 14"/>
    <property type="match status" value="1"/>
</dbReference>
<evidence type="ECO:0000259" key="6">
    <source>
        <dbReference type="PROSITE" id="PS50011"/>
    </source>
</evidence>
<comment type="caution">
    <text evidence="7">The sequence shown here is derived from an EMBL/GenBank/DDBJ whole genome shotgun (WGS) entry which is preliminary data.</text>
</comment>
<feature type="compositionally biased region" description="Polar residues" evidence="5">
    <location>
        <begin position="98"/>
        <end position="108"/>
    </location>
</feature>
<dbReference type="InterPro" id="IPR000719">
    <property type="entry name" value="Prot_kinase_dom"/>
</dbReference>
<feature type="region of interest" description="Disordered" evidence="5">
    <location>
        <begin position="96"/>
        <end position="155"/>
    </location>
</feature>
<feature type="region of interest" description="Disordered" evidence="5">
    <location>
        <begin position="601"/>
        <end position="663"/>
    </location>
</feature>
<evidence type="ECO:0000313" key="7">
    <source>
        <dbReference type="EMBL" id="GFR86160.1"/>
    </source>
</evidence>
<feature type="region of interest" description="Disordered" evidence="5">
    <location>
        <begin position="1"/>
        <end position="82"/>
    </location>
</feature>
<evidence type="ECO:0000256" key="5">
    <source>
        <dbReference type="SAM" id="MobiDB-lite"/>
    </source>
</evidence>
<dbReference type="Gene3D" id="1.10.510.10">
    <property type="entry name" value="Transferase(Phosphotransferase) domain 1"/>
    <property type="match status" value="1"/>
</dbReference>
<evidence type="ECO:0000256" key="3">
    <source>
        <dbReference type="ARBA" id="ARBA00022777"/>
    </source>
</evidence>
<dbReference type="GO" id="GO:0007249">
    <property type="term" value="P:canonical NF-kappaB signal transduction"/>
    <property type="evidence" value="ECO:0007669"/>
    <property type="project" value="TreeGrafter"/>
</dbReference>
<dbReference type="Proteomes" id="UP000762676">
    <property type="component" value="Unassembled WGS sequence"/>
</dbReference>
<feature type="compositionally biased region" description="Acidic residues" evidence="5">
    <location>
        <begin position="632"/>
        <end position="644"/>
    </location>
</feature>
<dbReference type="Pfam" id="PF00069">
    <property type="entry name" value="Pkinase"/>
    <property type="match status" value="1"/>
</dbReference>
<dbReference type="PROSITE" id="PS00108">
    <property type="entry name" value="PROTEIN_KINASE_ST"/>
    <property type="match status" value="1"/>
</dbReference>
<dbReference type="SMART" id="SM00220">
    <property type="entry name" value="S_TKc"/>
    <property type="match status" value="1"/>
</dbReference>
<feature type="non-terminal residue" evidence="7">
    <location>
        <position position="1"/>
    </location>
</feature>
<feature type="compositionally biased region" description="Low complexity" evidence="5">
    <location>
        <begin position="109"/>
        <end position="129"/>
    </location>
</feature>
<protein>
    <submittedName>
        <fullName evidence="7">Mitogen-activated protein kinase kinase kinase 2</fullName>
    </submittedName>
</protein>
<dbReference type="InterPro" id="IPR011009">
    <property type="entry name" value="Kinase-like_dom_sf"/>
</dbReference>